<dbReference type="AlphaFoldDB" id="A0A1H9KSW8"/>
<accession>A0A1H9KSW8</accession>
<dbReference type="GO" id="GO:0003676">
    <property type="term" value="F:nucleic acid binding"/>
    <property type="evidence" value="ECO:0007669"/>
    <property type="project" value="InterPro"/>
</dbReference>
<evidence type="ECO:0000256" key="2">
    <source>
        <dbReference type="ARBA" id="ARBA00022839"/>
    </source>
</evidence>
<dbReference type="Pfam" id="PF00929">
    <property type="entry name" value="RNase_T"/>
    <property type="match status" value="1"/>
</dbReference>
<reference evidence="5" key="1">
    <citation type="submission" date="2016-10" db="EMBL/GenBank/DDBJ databases">
        <authorList>
            <person name="Varghese N."/>
            <person name="Submissions S."/>
        </authorList>
    </citation>
    <scope>NUCLEOTIDE SEQUENCE [LARGE SCALE GENOMIC DNA]</scope>
    <source>
        <strain evidence="5">DSM 18887</strain>
    </source>
</reference>
<dbReference type="RefSeq" id="WP_091361038.1">
    <property type="nucleotide sequence ID" value="NZ_AP025284.1"/>
</dbReference>
<dbReference type="GO" id="GO:0006259">
    <property type="term" value="P:DNA metabolic process"/>
    <property type="evidence" value="ECO:0007669"/>
    <property type="project" value="UniProtKB-ARBA"/>
</dbReference>
<feature type="domain" description="Exonuclease" evidence="3">
    <location>
        <begin position="6"/>
        <end position="150"/>
    </location>
</feature>
<name>A0A1H9KSW8_9GAMM</name>
<gene>
    <name evidence="4" type="ORF">SAMN03080615_03644</name>
</gene>
<evidence type="ECO:0000256" key="1">
    <source>
        <dbReference type="ARBA" id="ARBA00022722"/>
    </source>
</evidence>
<evidence type="ECO:0000259" key="3">
    <source>
        <dbReference type="Pfam" id="PF00929"/>
    </source>
</evidence>
<dbReference type="OrthoDB" id="5705783at2"/>
<protein>
    <submittedName>
        <fullName evidence="4">Exonuclease</fullName>
    </submittedName>
</protein>
<keyword evidence="2 4" id="KW-0269">Exonuclease</keyword>
<dbReference type="InterPro" id="IPR013520">
    <property type="entry name" value="Ribonucl_H"/>
</dbReference>
<evidence type="ECO:0000313" key="5">
    <source>
        <dbReference type="Proteomes" id="UP000198749"/>
    </source>
</evidence>
<dbReference type="STRING" id="355243.SAMN03080615_03644"/>
<dbReference type="EMBL" id="FOGB01000014">
    <property type="protein sequence ID" value="SER02250.1"/>
    <property type="molecule type" value="Genomic_DNA"/>
</dbReference>
<dbReference type="InterPro" id="IPR036397">
    <property type="entry name" value="RNaseH_sf"/>
</dbReference>
<organism evidence="4 5">
    <name type="scientific">Amphritea atlantica</name>
    <dbReference type="NCBI Taxonomy" id="355243"/>
    <lineage>
        <taxon>Bacteria</taxon>
        <taxon>Pseudomonadati</taxon>
        <taxon>Pseudomonadota</taxon>
        <taxon>Gammaproteobacteria</taxon>
        <taxon>Oceanospirillales</taxon>
        <taxon>Oceanospirillaceae</taxon>
        <taxon>Amphritea</taxon>
    </lineage>
</organism>
<dbReference type="Gene3D" id="3.30.420.10">
    <property type="entry name" value="Ribonuclease H-like superfamily/Ribonuclease H"/>
    <property type="match status" value="1"/>
</dbReference>
<dbReference type="SUPFAM" id="SSF53098">
    <property type="entry name" value="Ribonuclease H-like"/>
    <property type="match status" value="1"/>
</dbReference>
<dbReference type="GO" id="GO:0004527">
    <property type="term" value="F:exonuclease activity"/>
    <property type="evidence" value="ECO:0007669"/>
    <property type="project" value="UniProtKB-KW"/>
</dbReference>
<keyword evidence="1" id="KW-0540">Nuclease</keyword>
<keyword evidence="5" id="KW-1185">Reference proteome</keyword>
<proteinExistence type="predicted"/>
<dbReference type="Proteomes" id="UP000198749">
    <property type="component" value="Unassembled WGS sequence"/>
</dbReference>
<evidence type="ECO:0000313" key="4">
    <source>
        <dbReference type="EMBL" id="SER02250.1"/>
    </source>
</evidence>
<keyword evidence="2 4" id="KW-0378">Hydrolase</keyword>
<sequence>MSNIWVLDIEASGLSPVSYPIEIGLVNAEQTYQTLIRPEESWEHWSLKAYELHGLSRQDLFEKGRPADVVAKELNSLLASKVVYSDHEDWDGFWIGRLFEAVAIEQTFNVVDLSTLLSGHRAGTFASCFDELSQASDYRAHRALNDARLIHQAAMFALNSDE</sequence>
<dbReference type="InterPro" id="IPR012337">
    <property type="entry name" value="RNaseH-like_sf"/>
</dbReference>